<organism evidence="2 3">
    <name type="scientific">Streptomyces varsoviensis</name>
    <dbReference type="NCBI Taxonomy" id="67373"/>
    <lineage>
        <taxon>Bacteria</taxon>
        <taxon>Bacillati</taxon>
        <taxon>Actinomycetota</taxon>
        <taxon>Actinomycetes</taxon>
        <taxon>Kitasatosporales</taxon>
        <taxon>Streptomycetaceae</taxon>
        <taxon>Streptomyces</taxon>
    </lineage>
</organism>
<keyword evidence="1" id="KW-0812">Transmembrane</keyword>
<evidence type="ECO:0000256" key="1">
    <source>
        <dbReference type="SAM" id="Phobius"/>
    </source>
</evidence>
<name>A0ABR5IUK9_9ACTN</name>
<dbReference type="EMBL" id="LGUT01003963">
    <property type="protein sequence ID" value="KOG67980.1"/>
    <property type="molecule type" value="Genomic_DNA"/>
</dbReference>
<protein>
    <recommendedName>
        <fullName evidence="4">DUF3592 domain-containing protein</fullName>
    </recommendedName>
</protein>
<evidence type="ECO:0008006" key="4">
    <source>
        <dbReference type="Google" id="ProtNLM"/>
    </source>
</evidence>
<keyword evidence="3" id="KW-1185">Reference proteome</keyword>
<feature type="transmembrane region" description="Helical" evidence="1">
    <location>
        <begin position="55"/>
        <end position="76"/>
    </location>
</feature>
<evidence type="ECO:0000313" key="2">
    <source>
        <dbReference type="EMBL" id="KOG67980.1"/>
    </source>
</evidence>
<reference evidence="2 3" key="1">
    <citation type="submission" date="2015-07" db="EMBL/GenBank/DDBJ databases">
        <authorList>
            <person name="Ju K.-S."/>
            <person name="Doroghazi J.R."/>
            <person name="Metcalf W.W."/>
        </authorList>
    </citation>
    <scope>NUCLEOTIDE SEQUENCE [LARGE SCALE GENOMIC DNA]</scope>
    <source>
        <strain evidence="2 3">NRRL B-3589</strain>
    </source>
</reference>
<evidence type="ECO:0000313" key="3">
    <source>
        <dbReference type="Proteomes" id="UP000037020"/>
    </source>
</evidence>
<accession>A0ABR5IUK9</accession>
<proteinExistence type="predicted"/>
<keyword evidence="1" id="KW-1133">Transmembrane helix</keyword>
<gene>
    <name evidence="2" type="ORF">ADK38_41210</name>
</gene>
<sequence>MVRHLLECDSRVGGEDTVLLRTKGISVEVGRPISISYDPKRVHEIYVADRHPRFAYLRAIVGSALIGILLIGYALVRWGLS</sequence>
<comment type="caution">
    <text evidence="2">The sequence shown here is derived from an EMBL/GenBank/DDBJ whole genome shotgun (WGS) entry which is preliminary data.</text>
</comment>
<keyword evidence="1" id="KW-0472">Membrane</keyword>
<dbReference type="Proteomes" id="UP000037020">
    <property type="component" value="Unassembled WGS sequence"/>
</dbReference>